<dbReference type="OrthoDB" id="291526at2759"/>
<keyword evidence="1" id="KW-0732">Signal</keyword>
<dbReference type="OMA" id="NLQCINY"/>
<gene>
    <name evidence="2" type="ORF">GSPATT00037539001</name>
</gene>
<dbReference type="Proteomes" id="UP000000600">
    <property type="component" value="Unassembled WGS sequence"/>
</dbReference>
<dbReference type="HOGENOM" id="CLU_254007_0_0_1"/>
<sequence>MLILVLLPIVYLGLALEPCSVKQEQIKAYFSTQETFEWNLKDLFSGSYLNYTLSPKQSFFTIKKPLHQEYAPKLLIEGISKIVAIQARTEQSQNVWLNHFAFLEKNLNQLSIYYAEGLQGDFKPPYFNKKIVFSLNQDIQCLNLEYLNETQFLADCYNGGQNPIQNYFFIVDKSGSVKNVTNTNFDVQNIITKRITRMITFVDSKKSQVKMLFRSTPAYATGSDLKKNSVIEIFNASTQKLIDSLNSFIIGTLLEVDEPFDYEFSLIDFEVFSDGKIYILTAFDGIIILQMDQWYGFSLVDKIELVNDVREFDVGHFISQDGSIQEVIGVLFTNSRAEIYENRNFKSSYSLDFIPVYSTLLKISQELLIIQNKGKTFLINIQTHDLIHKEVLEGIQGLLINQYLQELIYVTQVDARRFTLSSGKLRFLSGELTASKSVLTITAKDQFDKSCYSTVVYGIINSSDSKIYPLSDLELPDVHHDYPVMTAFQIPVSGPNIRYNQTSQTLSGANAVTLNIKQGGYINAESIYSKIPSAKASKYVKLISLDDEDSRILIIFQEASTKDVLTYICSTDSYNNGQVNLQCINYKKFATTIDLDNTNFQCFFQEEYLYILLVENKYTVTLYSISQLEIQQQQQFTYSSFMSPTIKSIHVVSNRLYVILSNQQLDIWNINNKQQNSITEAIVRALGFYGSWKLQRIVGNSRYHPNLFFIINNDNVIIADFHKEPTIIKVLTYTDSTINVAIGKDSFFVVVHTNAKSQIIEYDISNYCNIFQMKELPIYKYKIQLTLAVTINQDSGLLYIAASDPENEDLAVILAYRPRQPLRDSLVEVLAPKRSSIYIYDTQMAAAGYKHFIFYQNDGVNHNMGWMDRVTSYQIVPTYQTNQWVNKFRLNITMWNLKNNPTVQLSQAIVLYQTKTQIKFFNPNQDLQIEKWKQTEIPINMTGTIIDYLLQCQQCGEGKNIDLVQPLKLFNQESGDTLNVVDQYVLQGQTNQDTRVVLMSTNVIHFVRVFNKNNQFVKDILLTSNPNARCQRILMNWIYILVTCIDVVQYQVATIQCSSYFTCGDKITFSPLKSDVSHIPQAHFNDNYLVFINTYPLNIKSNDTQLHYYTISFNNSTYVTTFSFSKQISSVQLYNERFVKVMVQNIYSSSNYLYIMALTAEGRFRIYNNGLTLLGTYILSDIITQSGGEIISSQFVDFALVQNPTYTGSGSYIATVDIVFTSQSLNYKFQLVYDWYNQKLQSFKYNYALSRYLDAEILPGIFIDRQLFQAAIPYRYNDKIVISTYLLPDISVSDQRMVYSYGGVSEYHDFRNPNQVAFSIYNNMFLVGLTKNYLEKDFTLKYYDVDLRYALQVDDQNGKLYEQKVALELSNDLCSDSQIYNIKIVSNTLQNQQDNLNSTETNQRIE</sequence>
<accession>A0CE86</accession>
<organism evidence="2 3">
    <name type="scientific">Paramecium tetraurelia</name>
    <dbReference type="NCBI Taxonomy" id="5888"/>
    <lineage>
        <taxon>Eukaryota</taxon>
        <taxon>Sar</taxon>
        <taxon>Alveolata</taxon>
        <taxon>Ciliophora</taxon>
        <taxon>Intramacronucleata</taxon>
        <taxon>Oligohymenophorea</taxon>
        <taxon>Peniculida</taxon>
        <taxon>Parameciidae</taxon>
        <taxon>Paramecium</taxon>
    </lineage>
</organism>
<keyword evidence="3" id="KW-1185">Reference proteome</keyword>
<dbReference type="EMBL" id="CT868064">
    <property type="protein sequence ID" value="CAK69103.1"/>
    <property type="molecule type" value="Genomic_DNA"/>
</dbReference>
<reference evidence="2 3" key="1">
    <citation type="journal article" date="2006" name="Nature">
        <title>Global trends of whole-genome duplications revealed by the ciliate Paramecium tetraurelia.</title>
        <authorList>
            <consortium name="Genoscope"/>
            <person name="Aury J.-M."/>
            <person name="Jaillon O."/>
            <person name="Duret L."/>
            <person name="Noel B."/>
            <person name="Jubin C."/>
            <person name="Porcel B.M."/>
            <person name="Segurens B."/>
            <person name="Daubin V."/>
            <person name="Anthouard V."/>
            <person name="Aiach N."/>
            <person name="Arnaiz O."/>
            <person name="Billaut A."/>
            <person name="Beisson J."/>
            <person name="Blanc I."/>
            <person name="Bouhouche K."/>
            <person name="Camara F."/>
            <person name="Duharcourt S."/>
            <person name="Guigo R."/>
            <person name="Gogendeau D."/>
            <person name="Katinka M."/>
            <person name="Keller A.-M."/>
            <person name="Kissmehl R."/>
            <person name="Klotz C."/>
            <person name="Koll F."/>
            <person name="Le Moue A."/>
            <person name="Lepere C."/>
            <person name="Malinsky S."/>
            <person name="Nowacki M."/>
            <person name="Nowak J.K."/>
            <person name="Plattner H."/>
            <person name="Poulain J."/>
            <person name="Ruiz F."/>
            <person name="Serrano V."/>
            <person name="Zagulski M."/>
            <person name="Dessen P."/>
            <person name="Betermier M."/>
            <person name="Weissenbach J."/>
            <person name="Scarpelli C."/>
            <person name="Schachter V."/>
            <person name="Sperling L."/>
            <person name="Meyer E."/>
            <person name="Cohen J."/>
            <person name="Wincker P."/>
        </authorList>
    </citation>
    <scope>NUCLEOTIDE SEQUENCE [LARGE SCALE GENOMIC DNA]</scope>
    <source>
        <strain evidence="2 3">Stock d4-2</strain>
    </source>
</reference>
<feature type="chain" id="PRO_5013107560" description="Transmembrane protein" evidence="1">
    <location>
        <begin position="16"/>
        <end position="1406"/>
    </location>
</feature>
<protein>
    <recommendedName>
        <fullName evidence="4">Transmembrane protein</fullName>
    </recommendedName>
</protein>
<feature type="signal peptide" evidence="1">
    <location>
        <begin position="1"/>
        <end position="15"/>
    </location>
</feature>
<dbReference type="InterPro" id="IPR036322">
    <property type="entry name" value="WD40_repeat_dom_sf"/>
</dbReference>
<dbReference type="InParanoid" id="A0CE86"/>
<dbReference type="RefSeq" id="XP_001436500.1">
    <property type="nucleotide sequence ID" value="XM_001436463.2"/>
</dbReference>
<evidence type="ECO:0000313" key="3">
    <source>
        <dbReference type="Proteomes" id="UP000000600"/>
    </source>
</evidence>
<dbReference type="SUPFAM" id="SSF50978">
    <property type="entry name" value="WD40 repeat-like"/>
    <property type="match status" value="1"/>
</dbReference>
<evidence type="ECO:0000256" key="1">
    <source>
        <dbReference type="SAM" id="SignalP"/>
    </source>
</evidence>
<evidence type="ECO:0000313" key="2">
    <source>
        <dbReference type="EMBL" id="CAK69103.1"/>
    </source>
</evidence>
<dbReference type="GeneID" id="5022285"/>
<proteinExistence type="predicted"/>
<dbReference type="KEGG" id="ptm:GSPATT00037539001"/>
<evidence type="ECO:0008006" key="4">
    <source>
        <dbReference type="Google" id="ProtNLM"/>
    </source>
</evidence>
<name>A0CE86_PARTE</name>